<organism evidence="2 3">
    <name type="scientific">Suillus plorans</name>
    <dbReference type="NCBI Taxonomy" id="116603"/>
    <lineage>
        <taxon>Eukaryota</taxon>
        <taxon>Fungi</taxon>
        <taxon>Dikarya</taxon>
        <taxon>Basidiomycota</taxon>
        <taxon>Agaricomycotina</taxon>
        <taxon>Agaricomycetes</taxon>
        <taxon>Agaricomycetidae</taxon>
        <taxon>Boletales</taxon>
        <taxon>Suillineae</taxon>
        <taxon>Suillaceae</taxon>
        <taxon>Suillus</taxon>
    </lineage>
</organism>
<keyword evidence="3" id="KW-1185">Reference proteome</keyword>
<name>A0A9P7J9P8_9AGAM</name>
<dbReference type="EMBL" id="JABBWE010000001">
    <property type="protein sequence ID" value="KAG1809991.1"/>
    <property type="molecule type" value="Genomic_DNA"/>
</dbReference>
<evidence type="ECO:0000313" key="3">
    <source>
        <dbReference type="Proteomes" id="UP000719766"/>
    </source>
</evidence>
<reference evidence="2" key="1">
    <citation type="journal article" date="2020" name="New Phytol.">
        <title>Comparative genomics reveals dynamic genome evolution in host specialist ectomycorrhizal fungi.</title>
        <authorList>
            <person name="Lofgren L.A."/>
            <person name="Nguyen N.H."/>
            <person name="Vilgalys R."/>
            <person name="Ruytinx J."/>
            <person name="Liao H.L."/>
            <person name="Branco S."/>
            <person name="Kuo A."/>
            <person name="LaButti K."/>
            <person name="Lipzen A."/>
            <person name="Andreopoulos W."/>
            <person name="Pangilinan J."/>
            <person name="Riley R."/>
            <person name="Hundley H."/>
            <person name="Na H."/>
            <person name="Barry K."/>
            <person name="Grigoriev I.V."/>
            <person name="Stajich J.E."/>
            <person name="Kennedy P.G."/>
        </authorList>
    </citation>
    <scope>NUCLEOTIDE SEQUENCE</scope>
    <source>
        <strain evidence="2">S12</strain>
    </source>
</reference>
<sequence>MPTSDINSGQSPTPDVSLCVQTSPHARAKRKIAALTDEIEILKQDKAIKQRKTTYYVSQGRAIRRIVALYTPIEDLITENDRRCEDCEPSSSPTTEQDRLQRGYIELAKALPWLHDKLACLDHEESEDMLRKLKRGADSARGDDTGTLKELVASWVNIECHPTTLIRTNNKHHRGFVSDPCGRLLCPAEWCWEDPAVRTGIRDRTIAFIVSENSWPSFMYENYKADANNLECGLMKSRLLVMGFKAIFTSPSSANEVDAKVKTCVASIIGMRKVTPRAIAYAACQIRFALSSINSWRTVDGDFDYQIFWNNIVDFFEDAPGPAARTRVNELLEWWTSGHAPQVCVWHVLITDSYYDAILELVKVQQDLTGKSPTSHQTETLGWLDAAFYTILAPTSHLSSLRLFSLALGRSIHHVVPRLRSHRQRSTRRVWTSTAIPLNFNYIRTSDLLSSWDERRSTETSMGVISRHHIARSRRIFIIWYLQCPCPPTDITILDWVGQPSEFNSCLPAYITSYATPPHTLPSLSERSPPCLLPFTCSRPSSVFV</sequence>
<dbReference type="OrthoDB" id="2662502at2759"/>
<dbReference type="InterPro" id="IPR046521">
    <property type="entry name" value="DUF6698"/>
</dbReference>
<dbReference type="Proteomes" id="UP000719766">
    <property type="component" value="Unassembled WGS sequence"/>
</dbReference>
<dbReference type="GeneID" id="64601843"/>
<dbReference type="AlphaFoldDB" id="A0A9P7J9P8"/>
<protein>
    <submittedName>
        <fullName evidence="2">Uncharacterized protein</fullName>
    </submittedName>
</protein>
<dbReference type="RefSeq" id="XP_041167656.1">
    <property type="nucleotide sequence ID" value="XM_041308079.1"/>
</dbReference>
<accession>A0A9P7J9P8</accession>
<gene>
    <name evidence="2" type="ORF">HD556DRAFT_1452832</name>
</gene>
<feature type="coiled-coil region" evidence="1">
    <location>
        <begin position="25"/>
        <end position="52"/>
    </location>
</feature>
<dbReference type="Pfam" id="PF20414">
    <property type="entry name" value="DUF6698"/>
    <property type="match status" value="1"/>
</dbReference>
<evidence type="ECO:0000256" key="1">
    <source>
        <dbReference type="SAM" id="Coils"/>
    </source>
</evidence>
<comment type="caution">
    <text evidence="2">The sequence shown here is derived from an EMBL/GenBank/DDBJ whole genome shotgun (WGS) entry which is preliminary data.</text>
</comment>
<evidence type="ECO:0000313" key="2">
    <source>
        <dbReference type="EMBL" id="KAG1809991.1"/>
    </source>
</evidence>
<proteinExistence type="predicted"/>
<keyword evidence="1" id="KW-0175">Coiled coil</keyword>